<reference evidence="3" key="1">
    <citation type="submission" date="2016-10" db="EMBL/GenBank/DDBJ databases">
        <authorList>
            <person name="Varghese N."/>
            <person name="Submissions S."/>
        </authorList>
    </citation>
    <scope>NUCLEOTIDE SEQUENCE [LARGE SCALE GENOMIC DNA]</scope>
    <source>
        <strain evidence="3">BP1-148</strain>
    </source>
</reference>
<dbReference type="EMBL" id="FNCQ01000005">
    <property type="protein sequence ID" value="SDG55162.1"/>
    <property type="molecule type" value="Genomic_DNA"/>
</dbReference>
<dbReference type="Gene3D" id="3.90.930.1">
    <property type="match status" value="1"/>
</dbReference>
<feature type="signal peptide" evidence="1">
    <location>
        <begin position="1"/>
        <end position="19"/>
    </location>
</feature>
<sequence length="169" mass="19143">MKKLFMMIALMALPFAMQAQTTFHDVEANDATGKVKKIESSQMGRQQVITFSPEGKMQQEGLSDAKYDANGYLQSAKMNARGMDIVVTYKWENGKIKSQSMDMGGQGFSMTFAYNDKGAVVSQTMDMGGQEMKMEYTDIKYDAKGNWISRKTSMMGQEMEQTRTIEYYE</sequence>
<keyword evidence="3" id="KW-1185">Reference proteome</keyword>
<protein>
    <submittedName>
        <fullName evidence="2">YD repeat-containing protein</fullName>
    </submittedName>
</protein>
<dbReference type="STRING" id="645274.SAMN04487901_105109"/>
<dbReference type="AlphaFoldDB" id="A0A1G7V5T0"/>
<dbReference type="Proteomes" id="UP000198779">
    <property type="component" value="Unassembled WGS sequence"/>
</dbReference>
<dbReference type="RefSeq" id="WP_091816189.1">
    <property type="nucleotide sequence ID" value="NZ_FNCQ01000005.1"/>
</dbReference>
<organism evidence="2 3">
    <name type="scientific">Prevotella communis</name>
    <dbReference type="NCBI Taxonomy" id="2913614"/>
    <lineage>
        <taxon>Bacteria</taxon>
        <taxon>Pseudomonadati</taxon>
        <taxon>Bacteroidota</taxon>
        <taxon>Bacteroidia</taxon>
        <taxon>Bacteroidales</taxon>
        <taxon>Prevotellaceae</taxon>
        <taxon>Prevotella</taxon>
    </lineage>
</organism>
<name>A0A1G7V5T0_9BACT</name>
<proteinExistence type="predicted"/>
<gene>
    <name evidence="2" type="ORF">SAMN04487901_105109</name>
</gene>
<evidence type="ECO:0000256" key="1">
    <source>
        <dbReference type="SAM" id="SignalP"/>
    </source>
</evidence>
<feature type="chain" id="PRO_5011787044" evidence="1">
    <location>
        <begin position="20"/>
        <end position="169"/>
    </location>
</feature>
<evidence type="ECO:0000313" key="2">
    <source>
        <dbReference type="EMBL" id="SDG55162.1"/>
    </source>
</evidence>
<evidence type="ECO:0000313" key="3">
    <source>
        <dbReference type="Proteomes" id="UP000198779"/>
    </source>
</evidence>
<accession>A0A1G7V5T0</accession>
<keyword evidence="1" id="KW-0732">Signal</keyword>